<name>A0ABS6V255_9PSEU</name>
<feature type="transmembrane region" description="Helical" evidence="1">
    <location>
        <begin position="40"/>
        <end position="61"/>
    </location>
</feature>
<dbReference type="Proteomes" id="UP000694287">
    <property type="component" value="Unassembled WGS sequence"/>
</dbReference>
<accession>A0ABS6V255</accession>
<evidence type="ECO:0000313" key="2">
    <source>
        <dbReference type="EMBL" id="MBW0138588.1"/>
    </source>
</evidence>
<dbReference type="Pfam" id="PF10935">
    <property type="entry name" value="DUF2637"/>
    <property type="match status" value="1"/>
</dbReference>
<dbReference type="EMBL" id="JADQDK010000002">
    <property type="protein sequence ID" value="MBW0138588.1"/>
    <property type="molecule type" value="Genomic_DNA"/>
</dbReference>
<feature type="transmembrane region" description="Helical" evidence="1">
    <location>
        <begin position="73"/>
        <end position="95"/>
    </location>
</feature>
<reference evidence="2 3" key="1">
    <citation type="submission" date="2020-11" db="EMBL/GenBank/DDBJ databases">
        <title>Pseudonocardia abyssalis sp. nov. and Pseudonocardia oceani sp. nov., description and phylogenomic analysis of two novel actinomycetes isolated from the deep Southern Ocean.</title>
        <authorList>
            <person name="Parra J."/>
        </authorList>
    </citation>
    <scope>NUCLEOTIDE SEQUENCE [LARGE SCALE GENOMIC DNA]</scope>
    <source>
        <strain evidence="2 3">KRD-168</strain>
    </source>
</reference>
<keyword evidence="1" id="KW-1133">Transmembrane helix</keyword>
<keyword evidence="1" id="KW-0812">Transmembrane</keyword>
<sequence length="276" mass="28437">MNARVVLFGLLGVVAAAAAVLSFAALRDLALLCGFSPQLAWLLPVVVDAGAAAGSLVWLGGWAVSSARRFARALALALLGSSVAANALGHGLAAFALAPPWWVVVIVSAVAPAVLGAVVHLAVLVGRTDNHPAVHQHVVEQRDVDEPDVDRPDVDERNVDERVTGAIGAVSERLELAVGAYSDGLLDERGLSRRWDAVDADTATSPRPVDPDGRVVELVELLEAGALVTGAHAAVLFGCSPRTGRRLLTRAQALAVTPAGAPAGTEPELVGAGWPR</sequence>
<feature type="transmembrane region" description="Helical" evidence="1">
    <location>
        <begin position="101"/>
        <end position="125"/>
    </location>
</feature>
<protein>
    <submittedName>
        <fullName evidence="2">DUF2637 domain-containing protein</fullName>
    </submittedName>
</protein>
<keyword evidence="3" id="KW-1185">Reference proteome</keyword>
<evidence type="ECO:0000256" key="1">
    <source>
        <dbReference type="SAM" id="Phobius"/>
    </source>
</evidence>
<organism evidence="2 3">
    <name type="scientific">Pseudonocardia abyssalis</name>
    <dbReference type="NCBI Taxonomy" id="2792008"/>
    <lineage>
        <taxon>Bacteria</taxon>
        <taxon>Bacillati</taxon>
        <taxon>Actinomycetota</taxon>
        <taxon>Actinomycetes</taxon>
        <taxon>Pseudonocardiales</taxon>
        <taxon>Pseudonocardiaceae</taxon>
        <taxon>Pseudonocardia</taxon>
    </lineage>
</organism>
<gene>
    <name evidence="2" type="ORF">I4I81_30630</name>
</gene>
<dbReference type="RefSeq" id="WP_218601448.1">
    <property type="nucleotide sequence ID" value="NZ_JADQDJ010000021.1"/>
</dbReference>
<evidence type="ECO:0000313" key="3">
    <source>
        <dbReference type="Proteomes" id="UP000694287"/>
    </source>
</evidence>
<keyword evidence="1" id="KW-0472">Membrane</keyword>
<comment type="caution">
    <text evidence="2">The sequence shown here is derived from an EMBL/GenBank/DDBJ whole genome shotgun (WGS) entry which is preliminary data.</text>
</comment>
<dbReference type="InterPro" id="IPR021235">
    <property type="entry name" value="DUF2637"/>
</dbReference>
<proteinExistence type="predicted"/>